<organism evidence="10 11">
    <name type="scientific">Agrilus planipennis</name>
    <name type="common">Emerald ash borer</name>
    <name type="synonym">Agrilus marcopoli</name>
    <dbReference type="NCBI Taxonomy" id="224129"/>
    <lineage>
        <taxon>Eukaryota</taxon>
        <taxon>Metazoa</taxon>
        <taxon>Ecdysozoa</taxon>
        <taxon>Arthropoda</taxon>
        <taxon>Hexapoda</taxon>
        <taxon>Insecta</taxon>
        <taxon>Pterygota</taxon>
        <taxon>Neoptera</taxon>
        <taxon>Endopterygota</taxon>
        <taxon>Coleoptera</taxon>
        <taxon>Polyphaga</taxon>
        <taxon>Elateriformia</taxon>
        <taxon>Buprestoidea</taxon>
        <taxon>Buprestidae</taxon>
        <taxon>Agrilinae</taxon>
        <taxon>Agrilus</taxon>
    </lineage>
</organism>
<keyword evidence="5 6" id="KW-0378">Hydrolase</keyword>
<dbReference type="SUPFAM" id="SSF55816">
    <property type="entry name" value="5'-nucleotidase (syn. UDP-sugar hydrolase), C-terminal domain"/>
    <property type="match status" value="1"/>
</dbReference>
<dbReference type="FunCoup" id="A0A1W4WET2">
    <property type="interactions" value="34"/>
</dbReference>
<reference evidence="11" key="1">
    <citation type="submission" date="2025-08" db="UniProtKB">
        <authorList>
            <consortium name="RefSeq"/>
        </authorList>
    </citation>
    <scope>IDENTIFICATION</scope>
    <source>
        <tissue evidence="11">Entire body</tissue>
    </source>
</reference>
<dbReference type="GeneID" id="108732359"/>
<evidence type="ECO:0000313" key="11">
    <source>
        <dbReference type="RefSeq" id="XP_018318623.1"/>
    </source>
</evidence>
<protein>
    <submittedName>
        <fullName evidence="11">Apyrase-like</fullName>
    </submittedName>
</protein>
<accession>A0A1W4WET2</accession>
<evidence type="ECO:0000256" key="1">
    <source>
        <dbReference type="ARBA" id="ARBA00006654"/>
    </source>
</evidence>
<dbReference type="InterPro" id="IPR029052">
    <property type="entry name" value="Metallo-depent_PP-like"/>
</dbReference>
<dbReference type="OrthoDB" id="7722975at2759"/>
<dbReference type="STRING" id="224129.A0A1W4WET2"/>
<dbReference type="Pfam" id="PF00149">
    <property type="entry name" value="Metallophos"/>
    <property type="match status" value="1"/>
</dbReference>
<keyword evidence="2" id="KW-0479">Metal-binding</keyword>
<evidence type="ECO:0000259" key="8">
    <source>
        <dbReference type="Pfam" id="PF00149"/>
    </source>
</evidence>
<keyword evidence="7" id="KW-0812">Transmembrane</keyword>
<dbReference type="InParanoid" id="A0A1W4WET2"/>
<dbReference type="Gene3D" id="3.60.21.10">
    <property type="match status" value="1"/>
</dbReference>
<dbReference type="InterPro" id="IPR006179">
    <property type="entry name" value="5_nucleotidase/apyrase"/>
</dbReference>
<proteinExistence type="inferred from homology"/>
<keyword evidence="7" id="KW-0472">Membrane</keyword>
<evidence type="ECO:0000313" key="10">
    <source>
        <dbReference type="Proteomes" id="UP000192223"/>
    </source>
</evidence>
<keyword evidence="3 6" id="KW-0732">Signal</keyword>
<dbReference type="RefSeq" id="XP_018318623.1">
    <property type="nucleotide sequence ID" value="XM_018463121.1"/>
</dbReference>
<feature type="chain" id="PRO_5010599953" evidence="6">
    <location>
        <begin position="19"/>
        <end position="578"/>
    </location>
</feature>
<comment type="similarity">
    <text evidence="1 6">Belongs to the 5'-nucleotidase family.</text>
</comment>
<evidence type="ECO:0000256" key="3">
    <source>
        <dbReference type="ARBA" id="ARBA00022729"/>
    </source>
</evidence>
<dbReference type="AlphaFoldDB" id="A0A1W4WET2"/>
<feature type="domain" description="5'-Nucleotidase C-terminal" evidence="9">
    <location>
        <begin position="357"/>
        <end position="495"/>
    </location>
</feature>
<dbReference type="SUPFAM" id="SSF56300">
    <property type="entry name" value="Metallo-dependent phosphatases"/>
    <property type="match status" value="1"/>
</dbReference>
<evidence type="ECO:0000259" key="9">
    <source>
        <dbReference type="Pfam" id="PF02872"/>
    </source>
</evidence>
<dbReference type="PANTHER" id="PTHR11575">
    <property type="entry name" value="5'-NUCLEOTIDASE-RELATED"/>
    <property type="match status" value="1"/>
</dbReference>
<evidence type="ECO:0000256" key="4">
    <source>
        <dbReference type="ARBA" id="ARBA00022741"/>
    </source>
</evidence>
<dbReference type="Pfam" id="PF02872">
    <property type="entry name" value="5_nucleotid_C"/>
    <property type="match status" value="1"/>
</dbReference>
<evidence type="ECO:0000256" key="7">
    <source>
        <dbReference type="SAM" id="Phobius"/>
    </source>
</evidence>
<dbReference type="GO" id="GO:0000166">
    <property type="term" value="F:nucleotide binding"/>
    <property type="evidence" value="ECO:0007669"/>
    <property type="project" value="UniProtKB-KW"/>
</dbReference>
<dbReference type="InterPro" id="IPR008334">
    <property type="entry name" value="5'-Nucleotdase_C"/>
</dbReference>
<keyword evidence="4 6" id="KW-0547">Nucleotide-binding</keyword>
<feature type="transmembrane region" description="Helical" evidence="7">
    <location>
        <begin position="552"/>
        <end position="572"/>
    </location>
</feature>
<dbReference type="GO" id="GO:0006196">
    <property type="term" value="P:AMP catabolic process"/>
    <property type="evidence" value="ECO:0007669"/>
    <property type="project" value="TreeGrafter"/>
</dbReference>
<dbReference type="PANTHER" id="PTHR11575:SF32">
    <property type="entry name" value="APYRASE-LIKE PROTEIN"/>
    <property type="match status" value="1"/>
</dbReference>
<dbReference type="KEGG" id="apln:108732359"/>
<dbReference type="Gene3D" id="3.90.780.10">
    <property type="entry name" value="5'-Nucleotidase, C-terminal domain"/>
    <property type="match status" value="1"/>
</dbReference>
<keyword evidence="10" id="KW-1185">Reference proteome</keyword>
<dbReference type="Proteomes" id="UP000192223">
    <property type="component" value="Unplaced"/>
</dbReference>
<dbReference type="GO" id="GO:0008253">
    <property type="term" value="F:5'-nucleotidase activity"/>
    <property type="evidence" value="ECO:0007669"/>
    <property type="project" value="TreeGrafter"/>
</dbReference>
<dbReference type="PRINTS" id="PR01607">
    <property type="entry name" value="APYRASEFAMLY"/>
</dbReference>
<dbReference type="FunFam" id="3.60.21.10:FF:000020">
    <property type="entry name" value="NT5E isoform 4"/>
    <property type="match status" value="1"/>
</dbReference>
<dbReference type="GO" id="GO:0005886">
    <property type="term" value="C:plasma membrane"/>
    <property type="evidence" value="ECO:0007669"/>
    <property type="project" value="TreeGrafter"/>
</dbReference>
<evidence type="ECO:0000256" key="2">
    <source>
        <dbReference type="ARBA" id="ARBA00022723"/>
    </source>
</evidence>
<feature type="signal peptide" evidence="6">
    <location>
        <begin position="1"/>
        <end position="18"/>
    </location>
</feature>
<evidence type="ECO:0000256" key="6">
    <source>
        <dbReference type="RuleBase" id="RU362119"/>
    </source>
</evidence>
<evidence type="ECO:0000256" key="5">
    <source>
        <dbReference type="ARBA" id="ARBA00022801"/>
    </source>
</evidence>
<feature type="domain" description="Calcineurin-like phosphoesterase" evidence="8">
    <location>
        <begin position="38"/>
        <end position="253"/>
    </location>
</feature>
<name>A0A1W4WET2_AGRPL</name>
<dbReference type="CDD" id="cd07409">
    <property type="entry name" value="MPP_CD73_N"/>
    <property type="match status" value="1"/>
</dbReference>
<dbReference type="InterPro" id="IPR004843">
    <property type="entry name" value="Calcineurin-like_PHP"/>
</dbReference>
<gene>
    <name evidence="11" type="primary">LOC108732359</name>
</gene>
<sequence>MSIINFILQLVLVVPVLSHVVKVPSSLTNKIDEGFNISVIHLNDFHARFDEVNQNSVTCANGESNCIGGIARVYSVVTQLLQERPNSIFLNAGDNYQGTLWYNIFKWNVTQEFLNRIPTDAYTIGNHDFDDAIAGLVPFLKMLNAPVVVANIDASDEPDMQGLLNKSIVINRNGIRIGIIGVILQTTPSMAATENLKFLPESASVNEEADRLVANDLVDTIIVVSHCGYEREIAIARNATSKISLVVGAHSHTFLYTGNDSPGPDTPAGDYPTVITQSDGRKILVVQASAYTKYLGNITVFYDKNGDVVEWEGAPIFLNASYKKDETIENALQPWKEIIDSYGSVVVGETLINLPTSCYSGECVMGSFVADGYAASYKGADSTQGKYPPLGFINAGGVRASLSAGRITYANAAEVQPFGNTCDYGHIRGSDLQRALEQTNRGGFLQVSGLRLNYTSSSARNLLSAEVYCARCETPGYVPLDYNETYIVVFPSFFKNVGRFSALYSNMEDYTIGEEDITAFVNHINNSSPITNVEAGRINFVSDWDSGSGSRIMPSTVIIFLSSFVIFIVRTFSKSKSI</sequence>
<dbReference type="GO" id="GO:0046872">
    <property type="term" value="F:metal ion binding"/>
    <property type="evidence" value="ECO:0007669"/>
    <property type="project" value="UniProtKB-KW"/>
</dbReference>
<keyword evidence="7" id="KW-1133">Transmembrane helix</keyword>
<dbReference type="InterPro" id="IPR036907">
    <property type="entry name" value="5'-Nucleotdase_C_sf"/>
</dbReference>